<dbReference type="EMBL" id="NPBY01000048">
    <property type="protein sequence ID" value="PAD75047.1"/>
    <property type="molecule type" value="Genomic_DNA"/>
</dbReference>
<proteinExistence type="predicted"/>
<evidence type="ECO:0000313" key="1">
    <source>
        <dbReference type="EMBL" id="PAD75047.1"/>
    </source>
</evidence>
<dbReference type="Proteomes" id="UP000215596">
    <property type="component" value="Unassembled WGS sequence"/>
</dbReference>
<protein>
    <submittedName>
        <fullName evidence="1">Uncharacterized protein</fullName>
    </submittedName>
</protein>
<dbReference type="AlphaFoldDB" id="A0A268EPJ2"/>
<sequence length="79" mass="9253">MRSRKIVVSVLIFVLILAFGAWAESRLQGRYSQPTVIPEGEFNVQNYETGYDPLFSPEFRPREYIKLIRPRQEVPARQP</sequence>
<dbReference type="RefSeq" id="WP_095266298.1">
    <property type="nucleotide sequence ID" value="NZ_NPBY01000048.1"/>
</dbReference>
<gene>
    <name evidence="1" type="ORF">CHH67_16465</name>
</gene>
<organism evidence="1 2">
    <name type="scientific">Paenibacillus campinasensis</name>
    <dbReference type="NCBI Taxonomy" id="66347"/>
    <lineage>
        <taxon>Bacteria</taxon>
        <taxon>Bacillati</taxon>
        <taxon>Bacillota</taxon>
        <taxon>Bacilli</taxon>
        <taxon>Bacillales</taxon>
        <taxon>Paenibacillaceae</taxon>
        <taxon>Paenibacillus</taxon>
    </lineage>
</organism>
<evidence type="ECO:0000313" key="2">
    <source>
        <dbReference type="Proteomes" id="UP000215596"/>
    </source>
</evidence>
<comment type="caution">
    <text evidence="1">The sequence shown here is derived from an EMBL/GenBank/DDBJ whole genome shotgun (WGS) entry which is preliminary data.</text>
</comment>
<accession>A0A268EPJ2</accession>
<name>A0A268EPJ2_9BACL</name>
<reference evidence="1 2" key="1">
    <citation type="submission" date="2017-07" db="EMBL/GenBank/DDBJ databases">
        <title>Isolation and whole genome analysis of endospore-forming bacteria from heroin.</title>
        <authorList>
            <person name="Kalinowski J."/>
            <person name="Ahrens B."/>
            <person name="Al-Dilaimi A."/>
            <person name="Winkler A."/>
            <person name="Wibberg D."/>
            <person name="Schleenbecker U."/>
            <person name="Ruckert C."/>
            <person name="Wolfel R."/>
            <person name="Grass G."/>
        </authorList>
    </citation>
    <scope>NUCLEOTIDE SEQUENCE [LARGE SCALE GENOMIC DNA]</scope>
    <source>
        <strain evidence="1 2">7537-G1</strain>
    </source>
</reference>